<feature type="signal peptide" evidence="1">
    <location>
        <begin position="1"/>
        <end position="20"/>
    </location>
</feature>
<organism evidence="2 3">
    <name type="scientific">Nonomuraea fuscirosea</name>
    <dbReference type="NCBI Taxonomy" id="1291556"/>
    <lineage>
        <taxon>Bacteria</taxon>
        <taxon>Bacillati</taxon>
        <taxon>Actinomycetota</taxon>
        <taxon>Actinomycetes</taxon>
        <taxon>Streptosporangiales</taxon>
        <taxon>Streptosporangiaceae</taxon>
        <taxon>Nonomuraea</taxon>
    </lineage>
</organism>
<dbReference type="Proteomes" id="UP000238312">
    <property type="component" value="Unassembled WGS sequence"/>
</dbReference>
<dbReference type="Gene3D" id="2.120.10.30">
    <property type="entry name" value="TolB, C-terminal domain"/>
    <property type="match status" value="1"/>
</dbReference>
<sequence length="324" mass="35717">MAVYALVALALIAVSGTGPAQPPIGPLPDGVATIVAKMAERPVQFTSFSSPRDKGQWVDGRVWNPRKRAFLRAGGEVTVSPDERWQATLVRTRPGNSQPKVHLLDRKSGHTTKILLPVSTDRSRPGNHLITRWPTWSPNGRRLLLNVFEPGYAPRSEGIVLIDVPSMKSRFVQIKRALITGAGFQWTRDGEGVVVRWGKNGKSSIRQYDLKGALQRTWHVGGRPASQGQGTFSPSGRRFVTACTTAERSACVWDTKTGKSVTRIKLATSLTWTSVLGWYDERHLLAPTRQGVGIVDLRGHVVETLVKVSDRQGFWPRFDARGNG</sequence>
<keyword evidence="1" id="KW-0732">Signal</keyword>
<evidence type="ECO:0008006" key="4">
    <source>
        <dbReference type="Google" id="ProtNLM"/>
    </source>
</evidence>
<dbReference type="Pfam" id="PF07676">
    <property type="entry name" value="PD40"/>
    <property type="match status" value="1"/>
</dbReference>
<feature type="chain" id="PRO_5015492841" description="WD40 repeat protein" evidence="1">
    <location>
        <begin position="21"/>
        <end position="324"/>
    </location>
</feature>
<accession>A0A2T0LNX2</accession>
<comment type="caution">
    <text evidence="2">The sequence shown here is derived from an EMBL/GenBank/DDBJ whole genome shotgun (WGS) entry which is preliminary data.</text>
</comment>
<dbReference type="SUPFAM" id="SSF82171">
    <property type="entry name" value="DPP6 N-terminal domain-like"/>
    <property type="match status" value="1"/>
</dbReference>
<name>A0A2T0LNX2_9ACTN</name>
<evidence type="ECO:0000313" key="3">
    <source>
        <dbReference type="Proteomes" id="UP000238312"/>
    </source>
</evidence>
<dbReference type="InterPro" id="IPR011659">
    <property type="entry name" value="WD40"/>
</dbReference>
<proteinExistence type="predicted"/>
<dbReference type="AlphaFoldDB" id="A0A2T0LNX2"/>
<gene>
    <name evidence="2" type="ORF">B0I32_15024</name>
</gene>
<keyword evidence="3" id="KW-1185">Reference proteome</keyword>
<protein>
    <recommendedName>
        <fullName evidence="4">WD40 repeat protein</fullName>
    </recommendedName>
</protein>
<dbReference type="EMBL" id="PVNG01000050">
    <property type="protein sequence ID" value="PRX44811.1"/>
    <property type="molecule type" value="Genomic_DNA"/>
</dbReference>
<evidence type="ECO:0000313" key="2">
    <source>
        <dbReference type="EMBL" id="PRX44811.1"/>
    </source>
</evidence>
<reference evidence="2 3" key="1">
    <citation type="submission" date="2018-03" db="EMBL/GenBank/DDBJ databases">
        <title>Genomic Encyclopedia of Type Strains, Phase III (KMG-III): the genomes of soil and plant-associated and newly described type strains.</title>
        <authorList>
            <person name="Whitman W."/>
        </authorList>
    </citation>
    <scope>NUCLEOTIDE SEQUENCE [LARGE SCALE GENOMIC DNA]</scope>
    <source>
        <strain evidence="2 3">CGMCC 4.7104</strain>
    </source>
</reference>
<dbReference type="InterPro" id="IPR011042">
    <property type="entry name" value="6-blade_b-propeller_TolB-like"/>
</dbReference>
<evidence type="ECO:0000256" key="1">
    <source>
        <dbReference type="SAM" id="SignalP"/>
    </source>
</evidence>